<accession>A0A6B0R8E6</accession>
<dbReference type="AlphaFoldDB" id="A0A6B0R8E6"/>
<organism evidence="4 5">
    <name type="scientific">Bos mutus</name>
    <name type="common">wild yak</name>
    <dbReference type="NCBI Taxonomy" id="72004"/>
    <lineage>
        <taxon>Eukaryota</taxon>
        <taxon>Metazoa</taxon>
        <taxon>Chordata</taxon>
        <taxon>Craniata</taxon>
        <taxon>Vertebrata</taxon>
        <taxon>Euteleostomi</taxon>
        <taxon>Mammalia</taxon>
        <taxon>Eutheria</taxon>
        <taxon>Laurasiatheria</taxon>
        <taxon>Artiodactyla</taxon>
        <taxon>Ruminantia</taxon>
        <taxon>Pecora</taxon>
        <taxon>Bovidae</taxon>
        <taxon>Bovinae</taxon>
        <taxon>Bos</taxon>
    </lineage>
</organism>
<dbReference type="GO" id="GO:0003735">
    <property type="term" value="F:structural constituent of ribosome"/>
    <property type="evidence" value="ECO:0007669"/>
    <property type="project" value="InterPro"/>
</dbReference>
<evidence type="ECO:0000313" key="4">
    <source>
        <dbReference type="EMBL" id="MXQ83733.1"/>
    </source>
</evidence>
<sequence>MPSCWRNKKTKHVLSRGFWQFLIHSVKELETLLMCNTHYCAVIAHIVSSKKLRAIVERAAWLAIRVTNPSASLHSKENE</sequence>
<gene>
    <name evidence="4" type="ORF">E5288_WYG002603</name>
</gene>
<dbReference type="GO" id="GO:0022625">
    <property type="term" value="C:cytosolic large ribosomal subunit"/>
    <property type="evidence" value="ECO:0007669"/>
    <property type="project" value="TreeGrafter"/>
</dbReference>
<dbReference type="SUPFAM" id="SSF52042">
    <property type="entry name" value="Ribosomal protein L32e"/>
    <property type="match status" value="1"/>
</dbReference>
<dbReference type="Pfam" id="PF01655">
    <property type="entry name" value="Ribosomal_L32e"/>
    <property type="match status" value="1"/>
</dbReference>
<dbReference type="GO" id="GO:0006412">
    <property type="term" value="P:translation"/>
    <property type="evidence" value="ECO:0007669"/>
    <property type="project" value="InterPro"/>
</dbReference>
<comment type="similarity">
    <text evidence="1">Belongs to the eukaryotic ribosomal protein eL32 family.</text>
</comment>
<dbReference type="Proteomes" id="UP000322234">
    <property type="component" value="Unassembled WGS sequence"/>
</dbReference>
<evidence type="ECO:0008006" key="6">
    <source>
        <dbReference type="Google" id="ProtNLM"/>
    </source>
</evidence>
<keyword evidence="5" id="KW-1185">Reference proteome</keyword>
<evidence type="ECO:0000256" key="2">
    <source>
        <dbReference type="ARBA" id="ARBA00022980"/>
    </source>
</evidence>
<dbReference type="SMART" id="SM01393">
    <property type="entry name" value="Ribosomal_L32e"/>
    <property type="match status" value="1"/>
</dbReference>
<comment type="caution">
    <text evidence="4">The sequence shown here is derived from an EMBL/GenBank/DDBJ whole genome shotgun (WGS) entry which is preliminary data.</text>
</comment>
<dbReference type="PANTHER" id="PTHR23413:SF19">
    <property type="entry name" value="RIBOSOMAL PROTEIN L32"/>
    <property type="match status" value="1"/>
</dbReference>
<protein>
    <recommendedName>
        <fullName evidence="6">60S ribosomal protein L32</fullName>
    </recommendedName>
</protein>
<dbReference type="InterPro" id="IPR001515">
    <property type="entry name" value="Ribosomal_eL32"/>
</dbReference>
<evidence type="ECO:0000313" key="5">
    <source>
        <dbReference type="Proteomes" id="UP000322234"/>
    </source>
</evidence>
<dbReference type="EMBL" id="VBQZ03000018">
    <property type="protein sequence ID" value="MXQ83733.1"/>
    <property type="molecule type" value="Genomic_DNA"/>
</dbReference>
<name>A0A6B0R8E6_9CETA</name>
<evidence type="ECO:0000256" key="1">
    <source>
        <dbReference type="ARBA" id="ARBA00008431"/>
    </source>
</evidence>
<dbReference type="PANTHER" id="PTHR23413">
    <property type="entry name" value="60S RIBOSOMAL PROTEIN L32 AND DNA-DIRECTED RNA POLYMERASE II, SUBUNIT N"/>
    <property type="match status" value="1"/>
</dbReference>
<keyword evidence="3" id="KW-0687">Ribonucleoprotein</keyword>
<proteinExistence type="inferred from homology"/>
<dbReference type="InterPro" id="IPR036351">
    <property type="entry name" value="Ribosomal_eL32_sf"/>
</dbReference>
<keyword evidence="2" id="KW-0689">Ribosomal protein</keyword>
<reference evidence="4" key="1">
    <citation type="submission" date="2019-10" db="EMBL/GenBank/DDBJ databases">
        <title>The sequence and de novo assembly of the wild yak genome.</title>
        <authorList>
            <person name="Liu Y."/>
        </authorList>
    </citation>
    <scope>NUCLEOTIDE SEQUENCE [LARGE SCALE GENOMIC DNA]</scope>
    <source>
        <strain evidence="4">WY2019</strain>
    </source>
</reference>
<evidence type="ECO:0000256" key="3">
    <source>
        <dbReference type="ARBA" id="ARBA00023274"/>
    </source>
</evidence>